<dbReference type="InterPro" id="IPR013087">
    <property type="entry name" value="Znf_C2H2_type"/>
</dbReference>
<evidence type="ECO:0000259" key="3">
    <source>
        <dbReference type="PROSITE" id="PS50157"/>
    </source>
</evidence>
<evidence type="ECO:0000313" key="5">
    <source>
        <dbReference type="Proteomes" id="UP001305647"/>
    </source>
</evidence>
<feature type="compositionally biased region" description="Basic and acidic residues" evidence="2">
    <location>
        <begin position="1"/>
        <end position="17"/>
    </location>
</feature>
<feature type="region of interest" description="Disordered" evidence="2">
    <location>
        <begin position="294"/>
        <end position="356"/>
    </location>
</feature>
<feature type="region of interest" description="Disordered" evidence="2">
    <location>
        <begin position="1"/>
        <end position="146"/>
    </location>
</feature>
<feature type="compositionally biased region" description="Acidic residues" evidence="2">
    <location>
        <begin position="306"/>
        <end position="327"/>
    </location>
</feature>
<organism evidence="4 5">
    <name type="scientific">Parathielavia hyrcaniae</name>
    <dbReference type="NCBI Taxonomy" id="113614"/>
    <lineage>
        <taxon>Eukaryota</taxon>
        <taxon>Fungi</taxon>
        <taxon>Dikarya</taxon>
        <taxon>Ascomycota</taxon>
        <taxon>Pezizomycotina</taxon>
        <taxon>Sordariomycetes</taxon>
        <taxon>Sordariomycetidae</taxon>
        <taxon>Sordariales</taxon>
        <taxon>Chaetomiaceae</taxon>
        <taxon>Parathielavia</taxon>
    </lineage>
</organism>
<keyword evidence="1" id="KW-0479">Metal-binding</keyword>
<evidence type="ECO:0000313" key="4">
    <source>
        <dbReference type="EMBL" id="KAK4098319.1"/>
    </source>
</evidence>
<reference evidence="4" key="2">
    <citation type="submission" date="2023-05" db="EMBL/GenBank/DDBJ databases">
        <authorList>
            <consortium name="Lawrence Berkeley National Laboratory"/>
            <person name="Steindorff A."/>
            <person name="Hensen N."/>
            <person name="Bonometti L."/>
            <person name="Westerberg I."/>
            <person name="Brannstrom I.O."/>
            <person name="Guillou S."/>
            <person name="Cros-Aarteil S."/>
            <person name="Calhoun S."/>
            <person name="Haridas S."/>
            <person name="Kuo A."/>
            <person name="Mondo S."/>
            <person name="Pangilinan J."/>
            <person name="Riley R."/>
            <person name="Labutti K."/>
            <person name="Andreopoulos B."/>
            <person name="Lipzen A."/>
            <person name="Chen C."/>
            <person name="Yanf M."/>
            <person name="Daum C."/>
            <person name="Ng V."/>
            <person name="Clum A."/>
            <person name="Ohm R."/>
            <person name="Martin F."/>
            <person name="Silar P."/>
            <person name="Natvig D."/>
            <person name="Lalanne C."/>
            <person name="Gautier V."/>
            <person name="Ament-Velasquez S.L."/>
            <person name="Kruys A."/>
            <person name="Hutchinson M.I."/>
            <person name="Powell A.J."/>
            <person name="Barry K."/>
            <person name="Miller A.N."/>
            <person name="Grigoriev I.V."/>
            <person name="Debuchy R."/>
            <person name="Gladieux P."/>
            <person name="Thoren M.H."/>
            <person name="Johannesson H."/>
        </authorList>
    </citation>
    <scope>NUCLEOTIDE SEQUENCE</scope>
    <source>
        <strain evidence="4">CBS 757.83</strain>
    </source>
</reference>
<keyword evidence="1" id="KW-0862">Zinc</keyword>
<evidence type="ECO:0000256" key="1">
    <source>
        <dbReference type="PROSITE-ProRule" id="PRU00042"/>
    </source>
</evidence>
<dbReference type="InterPro" id="IPR022190">
    <property type="entry name" value="DUF3716"/>
</dbReference>
<reference evidence="4" key="1">
    <citation type="journal article" date="2023" name="Mol. Phylogenet. Evol.">
        <title>Genome-scale phylogeny and comparative genomics of the fungal order Sordariales.</title>
        <authorList>
            <person name="Hensen N."/>
            <person name="Bonometti L."/>
            <person name="Westerberg I."/>
            <person name="Brannstrom I.O."/>
            <person name="Guillou S."/>
            <person name="Cros-Aarteil S."/>
            <person name="Calhoun S."/>
            <person name="Haridas S."/>
            <person name="Kuo A."/>
            <person name="Mondo S."/>
            <person name="Pangilinan J."/>
            <person name="Riley R."/>
            <person name="LaButti K."/>
            <person name="Andreopoulos B."/>
            <person name="Lipzen A."/>
            <person name="Chen C."/>
            <person name="Yan M."/>
            <person name="Daum C."/>
            <person name="Ng V."/>
            <person name="Clum A."/>
            <person name="Steindorff A."/>
            <person name="Ohm R.A."/>
            <person name="Martin F."/>
            <person name="Silar P."/>
            <person name="Natvig D.O."/>
            <person name="Lalanne C."/>
            <person name="Gautier V."/>
            <person name="Ament-Velasquez S.L."/>
            <person name="Kruys A."/>
            <person name="Hutchinson M.I."/>
            <person name="Powell A.J."/>
            <person name="Barry K."/>
            <person name="Miller A.N."/>
            <person name="Grigoriev I.V."/>
            <person name="Debuchy R."/>
            <person name="Gladieux P."/>
            <person name="Hiltunen Thoren M."/>
            <person name="Johannesson H."/>
        </authorList>
    </citation>
    <scope>NUCLEOTIDE SEQUENCE</scope>
    <source>
        <strain evidence="4">CBS 757.83</strain>
    </source>
</reference>
<comment type="caution">
    <text evidence="4">The sequence shown here is derived from an EMBL/GenBank/DDBJ whole genome shotgun (WGS) entry which is preliminary data.</text>
</comment>
<feature type="compositionally biased region" description="Polar residues" evidence="2">
    <location>
        <begin position="337"/>
        <end position="346"/>
    </location>
</feature>
<dbReference type="PROSITE" id="PS00028">
    <property type="entry name" value="ZINC_FINGER_C2H2_1"/>
    <property type="match status" value="2"/>
</dbReference>
<feature type="compositionally biased region" description="Polar residues" evidence="2">
    <location>
        <begin position="294"/>
        <end position="304"/>
    </location>
</feature>
<dbReference type="SMART" id="SM00355">
    <property type="entry name" value="ZnF_C2H2"/>
    <property type="match status" value="2"/>
</dbReference>
<keyword evidence="1" id="KW-0863">Zinc-finger</keyword>
<sequence length="1158" mass="126610">MADPAEQGRRHGLHDQASDALQRLQPSHQLTGGSTIVHLSPEPAVSTDSASTDSTHHTAVPRPVFKMKRTGTATMPQATPVRDSKSSRRATPATSHGPYAPSEPEPAMVLSDLLPPSYTPMPHLTTAPEANSAPSGLRKTKFANDEERRKATSIVLKERWRSGRMDHVVKKRLETLRLKKEAAGLLGTPGITKQSGPVGSLRHTPRSSSSPKRLANLSSLATTPSHHARKRSLGTDQLARLFDDELVPKSFTARTPKFRAHTDADKAGSVVQPRLAPPDVPMLDVGQLNHLSSFSRQAKPTSASVLDDEDDQSVDQEWEDEGDDSSMDDASSVDATEFTNGPTLDESSGGGSHITMASPNRPYTLWRDDDGSLHKTYGALIPEGYQLSTTTPQYPWICPIRTCRRIFSKVKELGRHSVRLHRGAKLHDNEDGTFSELEQTQLRGGASKQPAIVVSRGTADPSDPPPRTPSYPASVLRRRTLDTPELPMSDLEADVDPSPSVTPSHFVPGPTPQPDGDAAALWSYLQPHLIKHKDKNIPTQGWVWSVITLPRVRDLDWHSEWLSRNKFSDTHPRDITALIVQVTGDPAPTPCNRCSAGKGPFRSCVMMSSKAHSGPLRSILSCANCFYHFRQTYCSHKPRGAERADQILRARVDGIPPGESSDDALVEEGGRHSDLEHQDSNAIAWKADDSAAKTPGTKRKAPAAISEAEPGRLYTMWPDENGELTTTYGALLPVGYKLDTTIPGRPWICPVRTCRKVFCKRGDLGFHFQRIHYAANLNDNGDGTFSVKGVYHSKSIGPGGKILIKAPPVVVSKEPIEGNSPIPQPQLPYYLTATKSSLSAANRSAYREEKTVPVIGEMAELWVYIQPHLSTVTIPGSRAIKHLLALPRRREIEFNTHHRRSEFVESKNEDIAAITIQVTGEEVSPPCSRCRKGKGPFKGCVVVPEEAHPKARARYLCCANCLYICKRQICSLWGWVQERNMRAATTPAAEDQAPSTRYLRPRRSTTQYSLPSAPVSRQPASSALIYQGVLQGQDGLLEMEDWEIAPGRIKETVANNSETIAFSKPYLSTAQAVPVCDDVAFRVDTITAGGVLRVEAEADTTRLVSVAAGKVKVKMGDEDEFVVGPHGLFKVKPGVGCAVRNGLYVDAVVHTVVLGGYE</sequence>
<dbReference type="Pfam" id="PF12511">
    <property type="entry name" value="DUF3716"/>
    <property type="match status" value="2"/>
</dbReference>
<feature type="region of interest" description="Disordered" evidence="2">
    <location>
        <begin position="455"/>
        <end position="511"/>
    </location>
</feature>
<keyword evidence="5" id="KW-1185">Reference proteome</keyword>
<feature type="compositionally biased region" description="Polar residues" evidence="2">
    <location>
        <begin position="206"/>
        <end position="225"/>
    </location>
</feature>
<protein>
    <recommendedName>
        <fullName evidence="3">C2H2-type domain-containing protein</fullName>
    </recommendedName>
</protein>
<accession>A0AAN6PUQ5</accession>
<feature type="compositionally biased region" description="Polar residues" evidence="2">
    <location>
        <begin position="24"/>
        <end position="34"/>
    </location>
</feature>
<proteinExistence type="predicted"/>
<gene>
    <name evidence="4" type="ORF">N658DRAFT_499560</name>
</gene>
<feature type="region of interest" description="Disordered" evidence="2">
    <location>
        <begin position="187"/>
        <end position="234"/>
    </location>
</feature>
<dbReference type="AlphaFoldDB" id="A0AAN6PUQ5"/>
<dbReference type="GO" id="GO:0008270">
    <property type="term" value="F:zinc ion binding"/>
    <property type="evidence" value="ECO:0007669"/>
    <property type="project" value="UniProtKB-KW"/>
</dbReference>
<evidence type="ECO:0000256" key="2">
    <source>
        <dbReference type="SAM" id="MobiDB-lite"/>
    </source>
</evidence>
<dbReference type="PROSITE" id="PS50157">
    <property type="entry name" value="ZINC_FINGER_C2H2_2"/>
    <property type="match status" value="1"/>
</dbReference>
<dbReference type="EMBL" id="MU863660">
    <property type="protein sequence ID" value="KAK4098319.1"/>
    <property type="molecule type" value="Genomic_DNA"/>
</dbReference>
<dbReference type="Proteomes" id="UP001305647">
    <property type="component" value="Unassembled WGS sequence"/>
</dbReference>
<name>A0AAN6PUQ5_9PEZI</name>
<feature type="domain" description="C2H2-type" evidence="3">
    <location>
        <begin position="396"/>
        <end position="426"/>
    </location>
</feature>